<name>A0AAU9NA43_9ASTR</name>
<dbReference type="EMBL" id="CAKMRJ010004445">
    <property type="protein sequence ID" value="CAH1435672.1"/>
    <property type="molecule type" value="Genomic_DNA"/>
</dbReference>
<evidence type="ECO:0000313" key="3">
    <source>
        <dbReference type="Proteomes" id="UP001157418"/>
    </source>
</evidence>
<proteinExistence type="predicted"/>
<feature type="compositionally biased region" description="Low complexity" evidence="1">
    <location>
        <begin position="1"/>
        <end position="20"/>
    </location>
</feature>
<accession>A0AAU9NA43</accession>
<protein>
    <submittedName>
        <fullName evidence="2">Uncharacterized protein</fullName>
    </submittedName>
</protein>
<comment type="caution">
    <text evidence="2">The sequence shown here is derived from an EMBL/GenBank/DDBJ whole genome shotgun (WGS) entry which is preliminary data.</text>
</comment>
<organism evidence="2 3">
    <name type="scientific">Lactuca virosa</name>
    <dbReference type="NCBI Taxonomy" id="75947"/>
    <lineage>
        <taxon>Eukaryota</taxon>
        <taxon>Viridiplantae</taxon>
        <taxon>Streptophyta</taxon>
        <taxon>Embryophyta</taxon>
        <taxon>Tracheophyta</taxon>
        <taxon>Spermatophyta</taxon>
        <taxon>Magnoliopsida</taxon>
        <taxon>eudicotyledons</taxon>
        <taxon>Gunneridae</taxon>
        <taxon>Pentapetalae</taxon>
        <taxon>asterids</taxon>
        <taxon>campanulids</taxon>
        <taxon>Asterales</taxon>
        <taxon>Asteraceae</taxon>
        <taxon>Cichorioideae</taxon>
        <taxon>Cichorieae</taxon>
        <taxon>Lactucinae</taxon>
        <taxon>Lactuca</taxon>
    </lineage>
</organism>
<feature type="region of interest" description="Disordered" evidence="1">
    <location>
        <begin position="1"/>
        <end position="39"/>
    </location>
</feature>
<dbReference type="Proteomes" id="UP001157418">
    <property type="component" value="Unassembled WGS sequence"/>
</dbReference>
<sequence>MASDSPTSSESSMDSTLDVSQSEGSRAIPPNLRSKGAKLDFDFGKPPMVFTRATSKGFILEKRYESALDDQLIKMYPTKRKRFGRESRS</sequence>
<dbReference type="AlphaFoldDB" id="A0AAU9NA43"/>
<evidence type="ECO:0000313" key="2">
    <source>
        <dbReference type="EMBL" id="CAH1435672.1"/>
    </source>
</evidence>
<evidence type="ECO:0000256" key="1">
    <source>
        <dbReference type="SAM" id="MobiDB-lite"/>
    </source>
</evidence>
<reference evidence="2 3" key="1">
    <citation type="submission" date="2022-01" db="EMBL/GenBank/DDBJ databases">
        <authorList>
            <person name="Xiong W."/>
            <person name="Schranz E."/>
        </authorList>
    </citation>
    <scope>NUCLEOTIDE SEQUENCE [LARGE SCALE GENOMIC DNA]</scope>
</reference>
<keyword evidence="3" id="KW-1185">Reference proteome</keyword>
<gene>
    <name evidence="2" type="ORF">LVIROSA_LOCUS22093</name>
</gene>